<protein>
    <submittedName>
        <fullName evidence="1">Uncharacterized protein</fullName>
    </submittedName>
</protein>
<dbReference type="AlphaFoldDB" id="A0A7Z1K094"/>
<evidence type="ECO:0000313" key="2">
    <source>
        <dbReference type="Proteomes" id="UP000221580"/>
    </source>
</evidence>
<gene>
    <name evidence="1" type="ORF">DM05_3541</name>
</gene>
<dbReference type="Proteomes" id="UP000221580">
    <property type="component" value="Unassembled WGS sequence"/>
</dbReference>
<accession>A0A7Z1K094</accession>
<evidence type="ECO:0000313" key="1">
    <source>
        <dbReference type="EMBL" id="PFG58876.1"/>
    </source>
</evidence>
<proteinExistence type="predicted"/>
<sequence length="418" mass="46223">MLTETEVESFENVLQQFITLFPERPWAKCVDAWPKTSAKNPFGAALIRRAQPVIFGLAGWEKALKTKSPESPSEEMLIAMSFVAQIVELNKGGNDRNFLSRVRGALNKPHDMRALLFELQVAVHLFRQGCVINWTNESSGSGIYDMLVMPNSMAALELECKSFSVDKGEENTADERFAILDKVVPTLSKIMPLHAGCIYVLQIEFKGKISKSEAYLNDAARQIIDAVGSGNSCVGKLCNLRFNVYDVSEITSMQTPSADEIGRFLERVNGKSSCVVMKRTEGAGWMAFSAVNARASRLKKAILKDAKYAIRNQMSGAHPGCLALQLDGLTEGEMDELFYNQSSMLRDLAIDLFDNIKHRHLAIILFASRPSLNVVGEHSLAEQGRVAIYENQSGDYVDSGYSHLFAGSVKFTSSIVQD</sequence>
<reference evidence="1 2" key="2">
    <citation type="submission" date="2017-10" db="EMBL/GenBank/DDBJ databases">
        <title>Bacterial endophytes that colonize and modify switchgrass growth.</title>
        <authorList>
            <person name="Debolt S."/>
        </authorList>
    </citation>
    <scope>NUCLEOTIDE SEQUENCE [LARGE SCALE GENOMIC DNA]</scope>
    <source>
        <strain evidence="1 2">A2-S9</strain>
    </source>
</reference>
<dbReference type="RefSeq" id="WP_141543051.1">
    <property type="nucleotide sequence ID" value="NZ_PDJN01000003.1"/>
</dbReference>
<organism evidence="1 2">
    <name type="scientific">Pseudomonas poae</name>
    <dbReference type="NCBI Taxonomy" id="200451"/>
    <lineage>
        <taxon>Bacteria</taxon>
        <taxon>Pseudomonadati</taxon>
        <taxon>Pseudomonadota</taxon>
        <taxon>Gammaproteobacteria</taxon>
        <taxon>Pseudomonadales</taxon>
        <taxon>Pseudomonadaceae</taxon>
        <taxon>Pseudomonas</taxon>
    </lineage>
</organism>
<dbReference type="EMBL" id="PDJN01000003">
    <property type="protein sequence ID" value="PFG58876.1"/>
    <property type="molecule type" value="Genomic_DNA"/>
</dbReference>
<name>A0A7Z1K094_9PSED</name>
<comment type="caution">
    <text evidence="1">The sequence shown here is derived from an EMBL/GenBank/DDBJ whole genome shotgun (WGS) entry which is preliminary data.</text>
</comment>
<reference evidence="1 2" key="1">
    <citation type="submission" date="2017-09" db="EMBL/GenBank/DDBJ databases">
        <authorList>
            <person name="DeBolt S."/>
            <person name="Huntemann M."/>
            <person name="Clum A."/>
            <person name="Pillay M."/>
            <person name="Palaniappan K."/>
            <person name="Varghese N."/>
            <person name="Mikhailova N."/>
            <person name="Stamatis D."/>
            <person name="Reddy T."/>
            <person name="Daum C."/>
            <person name="Shapiro N."/>
            <person name="Ivanova N."/>
            <person name="Kyrpides N."/>
            <person name="Woyke T."/>
        </authorList>
    </citation>
    <scope>NUCLEOTIDE SEQUENCE [LARGE SCALE GENOMIC DNA]</scope>
    <source>
        <strain evidence="1 2">A2-S9</strain>
    </source>
</reference>